<evidence type="ECO:0000256" key="3">
    <source>
        <dbReference type="ARBA" id="ARBA00017689"/>
    </source>
</evidence>
<dbReference type="GO" id="GO:0033617">
    <property type="term" value="P:mitochondrial respiratory chain complex IV assembly"/>
    <property type="evidence" value="ECO:0007669"/>
    <property type="project" value="InterPro"/>
</dbReference>
<name>A0A6A6CHV1_ZASCE</name>
<feature type="region of interest" description="Disordered" evidence="10">
    <location>
        <begin position="161"/>
        <end position="206"/>
    </location>
</feature>
<dbReference type="GeneID" id="54560042"/>
<evidence type="ECO:0000256" key="6">
    <source>
        <dbReference type="ARBA" id="ARBA00022989"/>
    </source>
</evidence>
<comment type="function">
    <text evidence="9">Involved in the assembly of the cytochrome c oxidase complex.</text>
</comment>
<evidence type="ECO:0000256" key="4">
    <source>
        <dbReference type="ARBA" id="ARBA00022692"/>
    </source>
</evidence>
<feature type="region of interest" description="Disordered" evidence="10">
    <location>
        <begin position="1"/>
        <end position="64"/>
    </location>
</feature>
<protein>
    <recommendedName>
        <fullName evidence="3 9">Cytochrome c oxidase assembly protein COX20, mitochondrial</fullName>
    </recommendedName>
</protein>
<dbReference type="InterPro" id="IPR022533">
    <property type="entry name" value="Cox20"/>
</dbReference>
<dbReference type="RefSeq" id="XP_033667082.1">
    <property type="nucleotide sequence ID" value="XM_033806770.1"/>
</dbReference>
<keyword evidence="8 9" id="KW-0472">Membrane</keyword>
<evidence type="ECO:0000313" key="12">
    <source>
        <dbReference type="Proteomes" id="UP000799537"/>
    </source>
</evidence>
<dbReference type="PIRSF" id="PIRSF007871">
    <property type="entry name" value="Cox20"/>
    <property type="match status" value="1"/>
</dbReference>
<comment type="subcellular location">
    <subcellularLocation>
        <location evidence="1 9">Mitochondrion inner membrane</location>
    </subcellularLocation>
</comment>
<keyword evidence="5 9" id="KW-0999">Mitochondrion inner membrane</keyword>
<evidence type="ECO:0000256" key="9">
    <source>
        <dbReference type="PIRNR" id="PIRNR007871"/>
    </source>
</evidence>
<dbReference type="EMBL" id="ML993597">
    <property type="protein sequence ID" value="KAF2166193.1"/>
    <property type="molecule type" value="Genomic_DNA"/>
</dbReference>
<dbReference type="OrthoDB" id="14603at2759"/>
<dbReference type="Pfam" id="PF12597">
    <property type="entry name" value="Cox20"/>
    <property type="match status" value="1"/>
</dbReference>
<dbReference type="PANTHER" id="PTHR31586">
    <property type="entry name" value="CYTOCHROME C OXIDASE PROTEIN 20"/>
    <property type="match status" value="1"/>
</dbReference>
<evidence type="ECO:0000256" key="2">
    <source>
        <dbReference type="ARBA" id="ARBA00009575"/>
    </source>
</evidence>
<feature type="compositionally biased region" description="Basic and acidic residues" evidence="10">
    <location>
        <begin position="161"/>
        <end position="198"/>
    </location>
</feature>
<keyword evidence="6" id="KW-1133">Transmembrane helix</keyword>
<dbReference type="Proteomes" id="UP000799537">
    <property type="component" value="Unassembled WGS sequence"/>
</dbReference>
<reference evidence="11" key="1">
    <citation type="journal article" date="2020" name="Stud. Mycol.">
        <title>101 Dothideomycetes genomes: a test case for predicting lifestyles and emergence of pathogens.</title>
        <authorList>
            <person name="Haridas S."/>
            <person name="Albert R."/>
            <person name="Binder M."/>
            <person name="Bloem J."/>
            <person name="Labutti K."/>
            <person name="Salamov A."/>
            <person name="Andreopoulos B."/>
            <person name="Baker S."/>
            <person name="Barry K."/>
            <person name="Bills G."/>
            <person name="Bluhm B."/>
            <person name="Cannon C."/>
            <person name="Castanera R."/>
            <person name="Culley D."/>
            <person name="Daum C."/>
            <person name="Ezra D."/>
            <person name="Gonzalez J."/>
            <person name="Henrissat B."/>
            <person name="Kuo A."/>
            <person name="Liang C."/>
            <person name="Lipzen A."/>
            <person name="Lutzoni F."/>
            <person name="Magnuson J."/>
            <person name="Mondo S."/>
            <person name="Nolan M."/>
            <person name="Ohm R."/>
            <person name="Pangilinan J."/>
            <person name="Park H.-J."/>
            <person name="Ramirez L."/>
            <person name="Alfaro M."/>
            <person name="Sun H."/>
            <person name="Tritt A."/>
            <person name="Yoshinaga Y."/>
            <person name="Zwiers L.-H."/>
            <person name="Turgeon B."/>
            <person name="Goodwin S."/>
            <person name="Spatafora J."/>
            <person name="Crous P."/>
            <person name="Grigoriev I."/>
        </authorList>
    </citation>
    <scope>NUCLEOTIDE SEQUENCE</scope>
    <source>
        <strain evidence="11">ATCC 36951</strain>
    </source>
</reference>
<dbReference type="PANTHER" id="PTHR31586:SF1">
    <property type="entry name" value="CYTOCHROME C OXIDASE ASSEMBLY PROTEIN COX20, MITOCHONDRIAL"/>
    <property type="match status" value="1"/>
</dbReference>
<evidence type="ECO:0000256" key="8">
    <source>
        <dbReference type="ARBA" id="ARBA00023136"/>
    </source>
</evidence>
<evidence type="ECO:0000256" key="5">
    <source>
        <dbReference type="ARBA" id="ARBA00022792"/>
    </source>
</evidence>
<gene>
    <name evidence="11" type="ORF">M409DRAFT_23382</name>
</gene>
<evidence type="ECO:0000256" key="1">
    <source>
        <dbReference type="ARBA" id="ARBA00004273"/>
    </source>
</evidence>
<keyword evidence="7 9" id="KW-0496">Mitochondrion</keyword>
<keyword evidence="12" id="KW-1185">Reference proteome</keyword>
<comment type="similarity">
    <text evidence="2 9">Belongs to the COX20 family.</text>
</comment>
<dbReference type="GO" id="GO:0005743">
    <property type="term" value="C:mitochondrial inner membrane"/>
    <property type="evidence" value="ECO:0007669"/>
    <property type="project" value="UniProtKB-SubCell"/>
</dbReference>
<proteinExistence type="inferred from homology"/>
<organism evidence="11 12">
    <name type="scientific">Zasmidium cellare ATCC 36951</name>
    <dbReference type="NCBI Taxonomy" id="1080233"/>
    <lineage>
        <taxon>Eukaryota</taxon>
        <taxon>Fungi</taxon>
        <taxon>Dikarya</taxon>
        <taxon>Ascomycota</taxon>
        <taxon>Pezizomycotina</taxon>
        <taxon>Dothideomycetes</taxon>
        <taxon>Dothideomycetidae</taxon>
        <taxon>Mycosphaerellales</taxon>
        <taxon>Mycosphaerellaceae</taxon>
        <taxon>Zasmidium</taxon>
    </lineage>
</organism>
<evidence type="ECO:0000256" key="10">
    <source>
        <dbReference type="SAM" id="MobiDB-lite"/>
    </source>
</evidence>
<evidence type="ECO:0000256" key="7">
    <source>
        <dbReference type="ARBA" id="ARBA00023128"/>
    </source>
</evidence>
<dbReference type="AlphaFoldDB" id="A0A6A6CHV1"/>
<sequence length="206" mass="22852">MADDTRQQSQAPKTTPEDLSREALTVNPENKAFTGTQWQGGKQIPYKPNENANLMAGGTQHTAGGKEPEVTFMNALQVGQPITELHKRPCVRDALLTGMGAGFALGGGRLIFGATIMKACNLAVGSFCVGAAVNYQYCLYKRQAEKEGMIRAVEILNKKDMEKKAREQRKESQRQELREAKEKEQDAQYAALKEKDSGGKSWWKVW</sequence>
<accession>A0A6A6CHV1</accession>
<keyword evidence="4" id="KW-0812">Transmembrane</keyword>
<evidence type="ECO:0000313" key="11">
    <source>
        <dbReference type="EMBL" id="KAF2166193.1"/>
    </source>
</evidence>